<dbReference type="FunFam" id="2.30.29.30:FF:000021">
    <property type="entry name" value="Rho guanine nucleotide exchange factor 2"/>
    <property type="match status" value="1"/>
</dbReference>
<dbReference type="InterPro" id="IPR037819">
    <property type="entry name" value="ARHGEF28_PH"/>
</dbReference>
<dbReference type="PROSITE" id="PS50003">
    <property type="entry name" value="PH_DOMAIN"/>
    <property type="match status" value="1"/>
</dbReference>
<evidence type="ECO:0000313" key="5">
    <source>
        <dbReference type="Proteomes" id="UP000261380"/>
    </source>
</evidence>
<evidence type="ECO:0000259" key="3">
    <source>
        <dbReference type="PROSITE" id="PS50003"/>
    </source>
</evidence>
<dbReference type="SMART" id="SM00233">
    <property type="entry name" value="PH"/>
    <property type="match status" value="1"/>
</dbReference>
<dbReference type="PANTHER" id="PTHR13944">
    <property type="entry name" value="AGAP007712-PA"/>
    <property type="match status" value="1"/>
</dbReference>
<dbReference type="PANTHER" id="PTHR13944:SF22">
    <property type="entry name" value="RHO GUANINE NUCLEOTIDE EXCHANGE FACTOR 28"/>
    <property type="match status" value="1"/>
</dbReference>
<dbReference type="Proteomes" id="UP000261380">
    <property type="component" value="Unplaced"/>
</dbReference>
<dbReference type="SUPFAM" id="SSF50729">
    <property type="entry name" value="PH domain-like"/>
    <property type="match status" value="1"/>
</dbReference>
<dbReference type="AlphaFoldDB" id="A0A3B5KT06"/>
<dbReference type="GeneTree" id="ENSGT00940000155831"/>
<organism evidence="4 5">
    <name type="scientific">Xiphophorus couchianus</name>
    <name type="common">Monterrey platyfish</name>
    <dbReference type="NCBI Taxonomy" id="32473"/>
    <lineage>
        <taxon>Eukaryota</taxon>
        <taxon>Metazoa</taxon>
        <taxon>Chordata</taxon>
        <taxon>Craniata</taxon>
        <taxon>Vertebrata</taxon>
        <taxon>Euteleostomi</taxon>
        <taxon>Actinopterygii</taxon>
        <taxon>Neopterygii</taxon>
        <taxon>Teleostei</taxon>
        <taxon>Neoteleostei</taxon>
        <taxon>Acanthomorphata</taxon>
        <taxon>Ovalentaria</taxon>
        <taxon>Atherinomorphae</taxon>
        <taxon>Cyprinodontiformes</taxon>
        <taxon>Poeciliidae</taxon>
        <taxon>Poeciliinae</taxon>
        <taxon>Xiphophorus</taxon>
    </lineage>
</organism>
<dbReference type="GO" id="GO:0005085">
    <property type="term" value="F:guanyl-nucleotide exchange factor activity"/>
    <property type="evidence" value="ECO:0007669"/>
    <property type="project" value="UniProtKB-KW"/>
</dbReference>
<dbReference type="GO" id="GO:0035023">
    <property type="term" value="P:regulation of Rho protein signal transduction"/>
    <property type="evidence" value="ECO:0007669"/>
    <property type="project" value="TreeGrafter"/>
</dbReference>
<protein>
    <recommendedName>
        <fullName evidence="3">PH domain-containing protein</fullName>
    </recommendedName>
</protein>
<dbReference type="Pfam" id="PF17838">
    <property type="entry name" value="PH_16"/>
    <property type="match status" value="1"/>
</dbReference>
<dbReference type="Ensembl" id="ENSXCOT00000000751.1">
    <property type="protein sequence ID" value="ENSXCOP00000000741.1"/>
    <property type="gene ID" value="ENSXCOG00000000117.1"/>
</dbReference>
<reference evidence="4" key="2">
    <citation type="submission" date="2025-09" db="UniProtKB">
        <authorList>
            <consortium name="Ensembl"/>
        </authorList>
    </citation>
    <scope>IDENTIFICATION</scope>
</reference>
<evidence type="ECO:0000256" key="1">
    <source>
        <dbReference type="ARBA" id="ARBA00022658"/>
    </source>
</evidence>
<name>A0A3B5KT06_9TELE</name>
<feature type="region of interest" description="Disordered" evidence="2">
    <location>
        <begin position="208"/>
        <end position="234"/>
    </location>
</feature>
<accession>A0A3B5KT06</accession>
<dbReference type="InterPro" id="IPR051632">
    <property type="entry name" value="Rho_GEF"/>
</dbReference>
<keyword evidence="5" id="KW-1185">Reference proteome</keyword>
<evidence type="ECO:0000313" key="4">
    <source>
        <dbReference type="Ensembl" id="ENSXCOP00000000741.1"/>
    </source>
</evidence>
<dbReference type="CDD" id="cd14680">
    <property type="entry name" value="PH_p190RhoGEF"/>
    <property type="match status" value="1"/>
</dbReference>
<sequence>RLHSERQSFPFCDPHFCFSTCPHPKGEEGHGDTVMLFQTEEHGNLSKALTHVRDAIAGVDLRVSEYERHQRLQEVWNRMENRSAAKLKSGNTFRKQDMMGQTLRHQGMLLWKTATSRLKDVLALLLTDVLVFLQEKDQKYTFATVDQKPPVIALQKLIVREVANEEKGMFLISASSAGPEMYEVHTSSKEERNTWMRLIREGEEVPAGCAEAEAGEGGAGGAAGGVPAEPGAPP</sequence>
<dbReference type="Gene3D" id="2.30.29.30">
    <property type="entry name" value="Pleckstrin-homology domain (PH domain)/Phosphotyrosine-binding domain (PTB)"/>
    <property type="match status" value="1"/>
</dbReference>
<dbReference type="Gene3D" id="1.10.287.2510">
    <property type="match status" value="1"/>
</dbReference>
<proteinExistence type="predicted"/>
<reference evidence="4" key="1">
    <citation type="submission" date="2025-08" db="UniProtKB">
        <authorList>
            <consortium name="Ensembl"/>
        </authorList>
    </citation>
    <scope>IDENTIFICATION</scope>
</reference>
<keyword evidence="1" id="KW-0344">Guanine-nucleotide releasing factor</keyword>
<feature type="compositionally biased region" description="Gly residues" evidence="2">
    <location>
        <begin position="215"/>
        <end position="224"/>
    </location>
</feature>
<dbReference type="InterPro" id="IPR001849">
    <property type="entry name" value="PH_domain"/>
</dbReference>
<dbReference type="InterPro" id="IPR011993">
    <property type="entry name" value="PH-like_dom_sf"/>
</dbReference>
<feature type="domain" description="PH" evidence="3">
    <location>
        <begin position="102"/>
        <end position="204"/>
    </location>
</feature>
<dbReference type="InterPro" id="IPR041020">
    <property type="entry name" value="PH_16"/>
</dbReference>
<evidence type="ECO:0000256" key="2">
    <source>
        <dbReference type="SAM" id="MobiDB-lite"/>
    </source>
</evidence>
<feature type="compositionally biased region" description="Low complexity" evidence="2">
    <location>
        <begin position="225"/>
        <end position="234"/>
    </location>
</feature>